<dbReference type="EMBL" id="FOSK01000004">
    <property type="protein sequence ID" value="SFK37690.1"/>
    <property type="molecule type" value="Genomic_DNA"/>
</dbReference>
<organism evidence="1 2">
    <name type="scientific">Pseudovibrio ascidiaceicola</name>
    <dbReference type="NCBI Taxonomy" id="285279"/>
    <lineage>
        <taxon>Bacteria</taxon>
        <taxon>Pseudomonadati</taxon>
        <taxon>Pseudomonadota</taxon>
        <taxon>Alphaproteobacteria</taxon>
        <taxon>Hyphomicrobiales</taxon>
        <taxon>Stappiaceae</taxon>
        <taxon>Pseudovibrio</taxon>
    </lineage>
</organism>
<gene>
    <name evidence="1" type="ORF">SAMN04488518_104350</name>
</gene>
<dbReference type="Proteomes" id="UP000199598">
    <property type="component" value="Unassembled WGS sequence"/>
</dbReference>
<comment type="caution">
    <text evidence="1">The sequence shown here is derived from an EMBL/GenBank/DDBJ whole genome shotgun (WGS) entry which is preliminary data.</text>
</comment>
<evidence type="ECO:0008006" key="3">
    <source>
        <dbReference type="Google" id="ProtNLM"/>
    </source>
</evidence>
<accession>A0A1I3Z0V6</accession>
<evidence type="ECO:0000313" key="1">
    <source>
        <dbReference type="EMBL" id="SFK37690.1"/>
    </source>
</evidence>
<reference evidence="1 2" key="1">
    <citation type="submission" date="2016-10" db="EMBL/GenBank/DDBJ databases">
        <authorList>
            <person name="Varghese N."/>
            <person name="Submissions S."/>
        </authorList>
    </citation>
    <scope>NUCLEOTIDE SEQUENCE [LARGE SCALE GENOMIC DNA]</scope>
    <source>
        <strain evidence="1 2">DSM 16392</strain>
    </source>
</reference>
<name>A0A1I3Z0V6_9HYPH</name>
<protein>
    <recommendedName>
        <fullName evidence="3">HTH merR-type domain-containing protein</fullName>
    </recommendedName>
</protein>
<keyword evidence="2" id="KW-1185">Reference proteome</keyword>
<evidence type="ECO:0000313" key="2">
    <source>
        <dbReference type="Proteomes" id="UP000199598"/>
    </source>
</evidence>
<proteinExistence type="predicted"/>
<sequence length="218" mass="24594">MGDQMSKTAETLRKGLSQEQQETLDILLADDERTYLEYLSGFSQEELQKYLDGMQVVGLAKQHEQRALLRFNERRHKLAAVVEVSKISKITLRNWLTRGQLKLDAEDGHTKSGWRAFSERDTIHITLAAHLSRMGVPVTHFDDIITPILKFIEGLATRSHGFATEPLFLITNENGWDLQSYGGGTLPKPDELPSVYMVVNPAKILNEVMTGLYGPQRG</sequence>